<dbReference type="OrthoDB" id="1099638at2759"/>
<evidence type="ECO:0000313" key="1">
    <source>
        <dbReference type="EMBL" id="CAA0808585.1"/>
    </source>
</evidence>
<accession>A0A9N7MNA8</accession>
<evidence type="ECO:0008006" key="3">
    <source>
        <dbReference type="Google" id="ProtNLM"/>
    </source>
</evidence>
<dbReference type="PANTHER" id="PTHR33103:SF27">
    <property type="entry name" value="OS04G0594700 PROTEIN"/>
    <property type="match status" value="1"/>
</dbReference>
<dbReference type="PANTHER" id="PTHR33103">
    <property type="entry name" value="OS01G0153900 PROTEIN"/>
    <property type="match status" value="1"/>
</dbReference>
<proteinExistence type="predicted"/>
<sequence length="296" mass="32743">MSNPKDFKFTLKAIINKQKTKVLYVEADSDFADVLLSFLTLPLGTIVRVLNKHYGDEAPVVGSLTTLYNGLRNLDNGFFLLEDCKNLLLNPIRSSEVECRRLKINVDDTPPTRYFICGDTNCFPTVSMYFSGLKCDCGKPLDKNIYVRGVDDGGGGVFIANNGFAEGVISFSGTTHGTYSPPKADEPRDRQAKYVKGQTMYMVTDDLTVTPLSSTSGLSVFNSLKIPLSKVKELELAVGLEEALSILESISDFVSRLNRWPYHCIFNEKTEARGLKIYVTPAGARAIVFITSLTFL</sequence>
<evidence type="ECO:0000313" key="2">
    <source>
        <dbReference type="Proteomes" id="UP001153555"/>
    </source>
</evidence>
<reference evidence="1" key="1">
    <citation type="submission" date="2019-12" db="EMBL/GenBank/DDBJ databases">
        <authorList>
            <person name="Scholes J."/>
        </authorList>
    </citation>
    <scope>NUCLEOTIDE SEQUENCE</scope>
</reference>
<comment type="caution">
    <text evidence="1">The sequence shown here is derived from an EMBL/GenBank/DDBJ whole genome shotgun (WGS) entry which is preliminary data.</text>
</comment>
<dbReference type="Proteomes" id="UP001153555">
    <property type="component" value="Unassembled WGS sequence"/>
</dbReference>
<gene>
    <name evidence="1" type="ORF">SHERM_10816</name>
</gene>
<dbReference type="Pfam" id="PF05056">
    <property type="entry name" value="DUF674"/>
    <property type="match status" value="2"/>
</dbReference>
<name>A0A9N7MNA8_STRHE</name>
<dbReference type="InterPro" id="IPR007750">
    <property type="entry name" value="DUF674"/>
</dbReference>
<dbReference type="EMBL" id="CACSLK010003174">
    <property type="protein sequence ID" value="CAA0808585.1"/>
    <property type="molecule type" value="Genomic_DNA"/>
</dbReference>
<protein>
    <recommendedName>
        <fullName evidence="3">DUF674 family protein</fullName>
    </recommendedName>
</protein>
<keyword evidence="2" id="KW-1185">Reference proteome</keyword>
<dbReference type="AlphaFoldDB" id="A0A9N7MNA8"/>
<organism evidence="1 2">
    <name type="scientific">Striga hermonthica</name>
    <name type="common">Purple witchweed</name>
    <name type="synonym">Buchnera hermonthica</name>
    <dbReference type="NCBI Taxonomy" id="68872"/>
    <lineage>
        <taxon>Eukaryota</taxon>
        <taxon>Viridiplantae</taxon>
        <taxon>Streptophyta</taxon>
        <taxon>Embryophyta</taxon>
        <taxon>Tracheophyta</taxon>
        <taxon>Spermatophyta</taxon>
        <taxon>Magnoliopsida</taxon>
        <taxon>eudicotyledons</taxon>
        <taxon>Gunneridae</taxon>
        <taxon>Pentapetalae</taxon>
        <taxon>asterids</taxon>
        <taxon>lamiids</taxon>
        <taxon>Lamiales</taxon>
        <taxon>Orobanchaceae</taxon>
        <taxon>Buchnereae</taxon>
        <taxon>Striga</taxon>
    </lineage>
</organism>